<comment type="caution">
    <text evidence="3">The sequence shown here is derived from an EMBL/GenBank/DDBJ whole genome shotgun (WGS) entry which is preliminary data.</text>
</comment>
<keyword evidence="4" id="KW-1185">Reference proteome</keyword>
<proteinExistence type="predicted"/>
<organism evidence="3 4">
    <name type="scientific">Mycolicibacillus koreensis</name>
    <dbReference type="NCBI Taxonomy" id="1069220"/>
    <lineage>
        <taxon>Bacteria</taxon>
        <taxon>Bacillati</taxon>
        <taxon>Actinomycetota</taxon>
        <taxon>Actinomycetes</taxon>
        <taxon>Mycobacteriales</taxon>
        <taxon>Mycobacteriaceae</taxon>
        <taxon>Mycolicibacillus</taxon>
    </lineage>
</organism>
<feature type="compositionally biased region" description="Pro residues" evidence="1">
    <location>
        <begin position="19"/>
        <end position="41"/>
    </location>
</feature>
<dbReference type="InterPro" id="IPR021373">
    <property type="entry name" value="DUF2993"/>
</dbReference>
<dbReference type="EMBL" id="NCXO01000011">
    <property type="protein sequence ID" value="OSC34303.1"/>
    <property type="molecule type" value="Genomic_DNA"/>
</dbReference>
<feature type="compositionally biased region" description="Pro residues" evidence="1">
    <location>
        <begin position="1"/>
        <end position="11"/>
    </location>
</feature>
<feature type="compositionally biased region" description="Pro residues" evidence="1">
    <location>
        <begin position="99"/>
        <end position="108"/>
    </location>
</feature>
<dbReference type="Proteomes" id="UP000193577">
    <property type="component" value="Unassembled WGS sequence"/>
</dbReference>
<keyword evidence="2" id="KW-1133">Transmembrane helix</keyword>
<evidence type="ECO:0000256" key="1">
    <source>
        <dbReference type="SAM" id="MobiDB-lite"/>
    </source>
</evidence>
<dbReference type="AlphaFoldDB" id="A0AA91PFJ7"/>
<keyword evidence="2" id="KW-0812">Transmembrane</keyword>
<accession>A0AA91PFJ7</accession>
<dbReference type="RefSeq" id="WP_085303157.1">
    <property type="nucleotide sequence ID" value="NZ_AP022594.1"/>
</dbReference>
<evidence type="ECO:0000313" key="4">
    <source>
        <dbReference type="Proteomes" id="UP000193577"/>
    </source>
</evidence>
<name>A0AA91PFJ7_9MYCO</name>
<sequence>MSTPSGPPPGDSPWARPGAPTPPPAAPPHTPTPPPARPVEPPSRSKTRRMNLGGRRGEPPTGQLTPPPHGQQPSGQSPQQPSPPVAGQPAARPATEAGAPPPVEPPPAATGSSGGAGKRRRTLRSLVSDPLSILLILITVLALVAVGVIGSEVVARRIANGKVADAASCEIQDSVKVSFGVTPPVLWQHFTGDYTNIGIHSDGNQVRHAKGMTVDINIRNVDLTPVGDSKGTIGSLNAAITWESSGIAETVKSEIPMIGGLAVNTVTTNPNDGTIELKGTFSHIIAKPKVVDGGFALEVVKFSGLGFTLPRESIQSMLDDFTSGLTKDYPLGIRADSVNVTDSGVIAHMSTQNAPIPKTDNPCFKNL</sequence>
<evidence type="ECO:0008006" key="5">
    <source>
        <dbReference type="Google" id="ProtNLM"/>
    </source>
</evidence>
<keyword evidence="2" id="KW-0472">Membrane</keyword>
<protein>
    <recommendedName>
        <fullName evidence="5">DUF2993 domain-containing protein</fullName>
    </recommendedName>
</protein>
<dbReference type="Pfam" id="PF11209">
    <property type="entry name" value="LmeA"/>
    <property type="match status" value="1"/>
</dbReference>
<feature type="transmembrane region" description="Helical" evidence="2">
    <location>
        <begin position="126"/>
        <end position="150"/>
    </location>
</feature>
<feature type="region of interest" description="Disordered" evidence="1">
    <location>
        <begin position="1"/>
        <end position="121"/>
    </location>
</feature>
<evidence type="ECO:0000313" key="3">
    <source>
        <dbReference type="EMBL" id="OSC34303.1"/>
    </source>
</evidence>
<reference evidence="3 4" key="1">
    <citation type="submission" date="2017-04" db="EMBL/GenBank/DDBJ databases">
        <title>The new phylogeny of genus Mycobacterium.</title>
        <authorList>
            <person name="Tortoli E."/>
            <person name="Trovato A."/>
            <person name="Cirillo D.M."/>
        </authorList>
    </citation>
    <scope>NUCLEOTIDE SEQUENCE [LARGE SCALE GENOMIC DNA]</scope>
    <source>
        <strain evidence="3 4">KCTC 19819</strain>
    </source>
</reference>
<feature type="compositionally biased region" description="Low complexity" evidence="1">
    <location>
        <begin position="87"/>
        <end position="98"/>
    </location>
</feature>
<evidence type="ECO:0000256" key="2">
    <source>
        <dbReference type="SAM" id="Phobius"/>
    </source>
</evidence>
<gene>
    <name evidence="3" type="ORF">B8W67_07075</name>
</gene>